<dbReference type="Proteomes" id="UP000801492">
    <property type="component" value="Unassembled WGS sequence"/>
</dbReference>
<comment type="caution">
    <text evidence="1">The sequence shown here is derived from an EMBL/GenBank/DDBJ whole genome shotgun (WGS) entry which is preliminary data.</text>
</comment>
<reference evidence="1" key="1">
    <citation type="submission" date="2019-08" db="EMBL/GenBank/DDBJ databases">
        <title>The genome of the North American firefly Photinus pyralis.</title>
        <authorList>
            <consortium name="Photinus pyralis genome working group"/>
            <person name="Fallon T.R."/>
            <person name="Sander Lower S.E."/>
            <person name="Weng J.-K."/>
        </authorList>
    </citation>
    <scope>NUCLEOTIDE SEQUENCE</scope>
    <source>
        <strain evidence="1">TRF0915ILg1</strain>
        <tissue evidence="1">Whole body</tissue>
    </source>
</reference>
<sequence length="99" mass="11005">MMLQNIVVPWPGSTHDAAVLNNSRIKARFPVLAYEERIKLVTMLTVIVSTAVLQNIAFGMNEAEPPVVEGINQEELLNLIDNGQIPDIPKNDLLIRNNT</sequence>
<evidence type="ECO:0000313" key="2">
    <source>
        <dbReference type="Proteomes" id="UP000801492"/>
    </source>
</evidence>
<evidence type="ECO:0008006" key="3">
    <source>
        <dbReference type="Google" id="ProtNLM"/>
    </source>
</evidence>
<proteinExistence type="predicted"/>
<dbReference type="EMBL" id="VTPC01034010">
    <property type="protein sequence ID" value="KAF2891345.1"/>
    <property type="molecule type" value="Genomic_DNA"/>
</dbReference>
<accession>A0A8K0G4G7</accession>
<keyword evidence="2" id="KW-1185">Reference proteome</keyword>
<dbReference type="AlphaFoldDB" id="A0A8K0G4G7"/>
<gene>
    <name evidence="1" type="ORF">ILUMI_14828</name>
</gene>
<protein>
    <recommendedName>
        <fullName evidence="3">DDE Tnp4 domain-containing protein</fullName>
    </recommendedName>
</protein>
<evidence type="ECO:0000313" key="1">
    <source>
        <dbReference type="EMBL" id="KAF2891345.1"/>
    </source>
</evidence>
<organism evidence="1 2">
    <name type="scientific">Ignelater luminosus</name>
    <name type="common">Cucubano</name>
    <name type="synonym">Pyrophorus luminosus</name>
    <dbReference type="NCBI Taxonomy" id="2038154"/>
    <lineage>
        <taxon>Eukaryota</taxon>
        <taxon>Metazoa</taxon>
        <taxon>Ecdysozoa</taxon>
        <taxon>Arthropoda</taxon>
        <taxon>Hexapoda</taxon>
        <taxon>Insecta</taxon>
        <taxon>Pterygota</taxon>
        <taxon>Neoptera</taxon>
        <taxon>Endopterygota</taxon>
        <taxon>Coleoptera</taxon>
        <taxon>Polyphaga</taxon>
        <taxon>Elateriformia</taxon>
        <taxon>Elateroidea</taxon>
        <taxon>Elateridae</taxon>
        <taxon>Agrypninae</taxon>
        <taxon>Pyrophorini</taxon>
        <taxon>Ignelater</taxon>
    </lineage>
</organism>
<dbReference type="OrthoDB" id="6512700at2759"/>
<name>A0A8K0G4G7_IGNLU</name>